<dbReference type="InterPro" id="IPR000742">
    <property type="entry name" value="EGF"/>
</dbReference>
<dbReference type="InterPro" id="IPR024079">
    <property type="entry name" value="MetalloPept_cat_dom_sf"/>
</dbReference>
<keyword evidence="4 12" id="KW-0479">Metal-binding</keyword>
<dbReference type="SMART" id="SM00050">
    <property type="entry name" value="DISIN"/>
    <property type="match status" value="1"/>
</dbReference>
<feature type="compositionally biased region" description="Pro residues" evidence="13">
    <location>
        <begin position="573"/>
        <end position="586"/>
    </location>
</feature>
<evidence type="ECO:0000256" key="1">
    <source>
        <dbReference type="ARBA" id="ARBA00001947"/>
    </source>
</evidence>
<dbReference type="FunFam" id="3.40.390.10:FF:000002">
    <property type="entry name" value="Disintegrin and metalloproteinase domain-containing protein 22"/>
    <property type="match status" value="1"/>
</dbReference>
<dbReference type="SUPFAM" id="SSF55486">
    <property type="entry name" value="Metalloproteases ('zincins'), catalytic domain"/>
    <property type="match status" value="1"/>
</dbReference>
<feature type="binding site" evidence="12">
    <location>
        <position position="189"/>
    </location>
    <ligand>
        <name>Zn(2+)</name>
        <dbReference type="ChEBI" id="CHEBI:29105"/>
        <note>catalytic</note>
    </ligand>
</feature>
<evidence type="ECO:0000256" key="14">
    <source>
        <dbReference type="SAM" id="Phobius"/>
    </source>
</evidence>
<dbReference type="Pfam" id="PF00200">
    <property type="entry name" value="Disintegrin"/>
    <property type="match status" value="1"/>
</dbReference>
<evidence type="ECO:0000313" key="19">
    <source>
        <dbReference type="Proteomes" id="UP000824782"/>
    </source>
</evidence>
<dbReference type="PROSITE" id="PS01186">
    <property type="entry name" value="EGF_2"/>
    <property type="match status" value="1"/>
</dbReference>
<keyword evidence="7 14" id="KW-1133">Transmembrane helix</keyword>
<dbReference type="SUPFAM" id="SSF57552">
    <property type="entry name" value="Blood coagulation inhibitor (disintegrin)"/>
    <property type="match status" value="1"/>
</dbReference>
<feature type="compositionally biased region" description="Pro residues" evidence="13">
    <location>
        <begin position="546"/>
        <end position="566"/>
    </location>
</feature>
<feature type="active site" evidence="12">
    <location>
        <position position="190"/>
    </location>
</feature>
<sequence>MSETGAHAVYQYQAQEGPKTCGVDDTSMNETIMTKIDFSSSSQEKQAFLQSRKYIELYIVADNSMYNRFNRREDEIRQRIFGVVNFVNQVYKPLKLFVALTGLEIWSNGNQFEVVTSANTNLNRFSEWREKVLLRRKPHDNAQLLTNIDFDGSTVGLAWIGTLCSNTHSSGVVQDHSPDYIAVGATLAHEMGHNLGMNHDENCRCEASSCIMAPILSHITPRTFSSCSHQDYQNFILERMPLCMRDKPSKEEIVSTPVCGNKFREKGEDCDCGSVEECTDKCCDAATCKLKEGAQCSEEECCSDCRIKPAGSMCRSSRGECDLSEMCDGRSATCPSDRFRMDGSPCSNGEGYCYKGKCPTFRSQCEAYWGAGSVLADNYCYQSNRRNCPQTRYGQCTTLYCSGGRSSPVINGVGYCTWGECKALGSEVLVESGTKCADEGICENGRCTKTPTSNQAAGCSSKCPEHSVCNDEQKCQCDEGWAPPNCDTRAEVESNSSYIVLVVVIIIVVLMVVAVAFVLLKWRKRRLSRGGKGVTNPTFNIQKQPPQQPYNPQYPPGRPMYPPQPPAQSHNPQQPPGRPMYPPQPPAQSHKPQAFQHPAAAPPPRPLYPQVRPQFQQPTATHPQRPMYPPVPPQAIKPNYRR</sequence>
<evidence type="ECO:0000259" key="16">
    <source>
        <dbReference type="PROSITE" id="PS50214"/>
    </source>
</evidence>
<keyword evidence="11" id="KW-0245">EGF-like domain</keyword>
<dbReference type="FunFam" id="4.10.70.10:FF:000001">
    <property type="entry name" value="Disintegrin and metalloproteinase domain-containing protein 22"/>
    <property type="match status" value="1"/>
</dbReference>
<dbReference type="GO" id="GO:0006508">
    <property type="term" value="P:proteolysis"/>
    <property type="evidence" value="ECO:0007669"/>
    <property type="project" value="InterPro"/>
</dbReference>
<evidence type="ECO:0000256" key="10">
    <source>
        <dbReference type="PROSITE-ProRule" id="PRU00068"/>
    </source>
</evidence>
<dbReference type="GO" id="GO:0046872">
    <property type="term" value="F:metal ion binding"/>
    <property type="evidence" value="ECO:0007669"/>
    <property type="project" value="UniProtKB-KW"/>
</dbReference>
<evidence type="ECO:0000256" key="9">
    <source>
        <dbReference type="ARBA" id="ARBA00023157"/>
    </source>
</evidence>
<keyword evidence="3 14" id="KW-0812">Transmembrane</keyword>
<evidence type="ECO:0000259" key="15">
    <source>
        <dbReference type="PROSITE" id="PS50026"/>
    </source>
</evidence>
<protein>
    <submittedName>
        <fullName evidence="18">Uncharacterized protein</fullName>
    </submittedName>
</protein>
<dbReference type="InterPro" id="IPR006586">
    <property type="entry name" value="ADAM_Cys-rich"/>
</dbReference>
<feature type="compositionally biased region" description="Pro residues" evidence="13">
    <location>
        <begin position="626"/>
        <end position="635"/>
    </location>
</feature>
<feature type="disulfide bond" evidence="11">
    <location>
        <begin position="459"/>
        <end position="469"/>
    </location>
</feature>
<dbReference type="Pfam" id="PF08516">
    <property type="entry name" value="ADAM_CR"/>
    <property type="match status" value="1"/>
</dbReference>
<keyword evidence="8 14" id="KW-0472">Membrane</keyword>
<evidence type="ECO:0000256" key="13">
    <source>
        <dbReference type="SAM" id="MobiDB-lite"/>
    </source>
</evidence>
<dbReference type="InterPro" id="IPR034027">
    <property type="entry name" value="Reprolysin_adamalysin"/>
</dbReference>
<feature type="disulfide bond" evidence="10">
    <location>
        <begin position="314"/>
        <end position="334"/>
    </location>
</feature>
<accession>A0AAV7BP99</accession>
<evidence type="ECO:0000259" key="17">
    <source>
        <dbReference type="PROSITE" id="PS50215"/>
    </source>
</evidence>
<evidence type="ECO:0000256" key="3">
    <source>
        <dbReference type="ARBA" id="ARBA00022692"/>
    </source>
</evidence>
<organism evidence="18 19">
    <name type="scientific">Engystomops pustulosus</name>
    <name type="common">Tungara frog</name>
    <name type="synonym">Physalaemus pustulosus</name>
    <dbReference type="NCBI Taxonomy" id="76066"/>
    <lineage>
        <taxon>Eukaryota</taxon>
        <taxon>Metazoa</taxon>
        <taxon>Chordata</taxon>
        <taxon>Craniata</taxon>
        <taxon>Vertebrata</taxon>
        <taxon>Euteleostomi</taxon>
        <taxon>Amphibia</taxon>
        <taxon>Batrachia</taxon>
        <taxon>Anura</taxon>
        <taxon>Neobatrachia</taxon>
        <taxon>Hyloidea</taxon>
        <taxon>Leptodactylidae</taxon>
        <taxon>Leiuperinae</taxon>
        <taxon>Engystomops</taxon>
    </lineage>
</organism>
<feature type="disulfide bond" evidence="12">
    <location>
        <begin position="205"/>
        <end position="210"/>
    </location>
</feature>
<dbReference type="PANTHER" id="PTHR11905:SF32">
    <property type="entry name" value="DISINTEGRIN AND METALLOPROTEINASE DOMAIN-CONTAINING PROTEIN 28"/>
    <property type="match status" value="1"/>
</dbReference>
<proteinExistence type="predicted"/>
<comment type="cofactor">
    <cofactor evidence="1">
        <name>Zn(2+)</name>
        <dbReference type="ChEBI" id="CHEBI:29105"/>
    </cofactor>
</comment>
<evidence type="ECO:0000256" key="7">
    <source>
        <dbReference type="ARBA" id="ARBA00022989"/>
    </source>
</evidence>
<dbReference type="PANTHER" id="PTHR11905">
    <property type="entry name" value="ADAM A DISINTEGRIN AND METALLOPROTEASE DOMAIN"/>
    <property type="match status" value="1"/>
</dbReference>
<keyword evidence="6 12" id="KW-0862">Zinc</keyword>
<dbReference type="Pfam" id="PF01421">
    <property type="entry name" value="Reprolysin"/>
    <property type="match status" value="1"/>
</dbReference>
<evidence type="ECO:0000256" key="2">
    <source>
        <dbReference type="ARBA" id="ARBA00004167"/>
    </source>
</evidence>
<reference evidence="18" key="1">
    <citation type="thesis" date="2020" institute="ProQuest LLC" country="789 East Eisenhower Parkway, Ann Arbor, MI, USA">
        <title>Comparative Genomics and Chromosome Evolution.</title>
        <authorList>
            <person name="Mudd A.B."/>
        </authorList>
    </citation>
    <scope>NUCLEOTIDE SEQUENCE</scope>
    <source>
        <strain evidence="18">237g6f4</strain>
        <tissue evidence="18">Blood</tissue>
    </source>
</reference>
<keyword evidence="9 11" id="KW-1015">Disulfide bond</keyword>
<evidence type="ECO:0000256" key="4">
    <source>
        <dbReference type="ARBA" id="ARBA00022723"/>
    </source>
</evidence>
<evidence type="ECO:0000256" key="8">
    <source>
        <dbReference type="ARBA" id="ARBA00023136"/>
    </source>
</evidence>
<dbReference type="SMART" id="SM00608">
    <property type="entry name" value="ACR"/>
    <property type="match status" value="1"/>
</dbReference>
<keyword evidence="5" id="KW-0378">Hydrolase</keyword>
<feature type="transmembrane region" description="Helical" evidence="14">
    <location>
        <begin position="498"/>
        <end position="520"/>
    </location>
</feature>
<dbReference type="Proteomes" id="UP000824782">
    <property type="component" value="Unassembled WGS sequence"/>
</dbReference>
<feature type="region of interest" description="Disordered" evidence="13">
    <location>
        <begin position="528"/>
        <end position="642"/>
    </location>
</feature>
<feature type="disulfide bond" evidence="11">
    <location>
        <begin position="477"/>
        <end position="486"/>
    </location>
</feature>
<evidence type="ECO:0000256" key="11">
    <source>
        <dbReference type="PROSITE-ProRule" id="PRU00076"/>
    </source>
</evidence>
<dbReference type="CDD" id="cd04269">
    <property type="entry name" value="ZnMc_adamalysin_II_like"/>
    <property type="match status" value="1"/>
</dbReference>
<dbReference type="Gene3D" id="3.40.390.10">
    <property type="entry name" value="Collagenase (Catalytic Domain)"/>
    <property type="match status" value="1"/>
</dbReference>
<keyword evidence="19" id="KW-1185">Reference proteome</keyword>
<dbReference type="InterPro" id="IPR036436">
    <property type="entry name" value="Disintegrin_dom_sf"/>
</dbReference>
<dbReference type="InterPro" id="IPR001762">
    <property type="entry name" value="Disintegrin_dom"/>
</dbReference>
<comment type="caution">
    <text evidence="18">The sequence shown here is derived from an EMBL/GenBank/DDBJ whole genome shotgun (WGS) entry which is preliminary data.</text>
</comment>
<evidence type="ECO:0000256" key="6">
    <source>
        <dbReference type="ARBA" id="ARBA00022833"/>
    </source>
</evidence>
<dbReference type="AlphaFoldDB" id="A0AAV7BP99"/>
<dbReference type="InterPro" id="IPR001590">
    <property type="entry name" value="Peptidase_M12B"/>
</dbReference>
<dbReference type="PROSITE" id="PS50026">
    <property type="entry name" value="EGF_3"/>
    <property type="match status" value="1"/>
</dbReference>
<feature type="domain" description="EGF-like" evidence="15">
    <location>
        <begin position="455"/>
        <end position="487"/>
    </location>
</feature>
<feature type="binding site" evidence="12">
    <location>
        <position position="199"/>
    </location>
    <ligand>
        <name>Zn(2+)</name>
        <dbReference type="ChEBI" id="CHEBI:29105"/>
        <note>catalytic</note>
    </ligand>
</feature>
<evidence type="ECO:0000256" key="12">
    <source>
        <dbReference type="PROSITE-ProRule" id="PRU00276"/>
    </source>
</evidence>
<feature type="domain" description="Disintegrin" evidence="16">
    <location>
        <begin position="256"/>
        <end position="342"/>
    </location>
</feature>
<dbReference type="GO" id="GO:0004222">
    <property type="term" value="F:metalloendopeptidase activity"/>
    <property type="evidence" value="ECO:0007669"/>
    <property type="project" value="InterPro"/>
</dbReference>
<feature type="binding site" evidence="12">
    <location>
        <position position="193"/>
    </location>
    <ligand>
        <name>Zn(2+)</name>
        <dbReference type="ChEBI" id="CHEBI:29105"/>
        <note>catalytic</note>
    </ligand>
</feature>
<evidence type="ECO:0000256" key="5">
    <source>
        <dbReference type="ARBA" id="ARBA00022801"/>
    </source>
</evidence>
<evidence type="ECO:0000313" key="18">
    <source>
        <dbReference type="EMBL" id="KAG8574459.1"/>
    </source>
</evidence>
<dbReference type="PRINTS" id="PR00289">
    <property type="entry name" value="DISINTEGRIN"/>
</dbReference>
<dbReference type="PROSITE" id="PS50214">
    <property type="entry name" value="DISINTEGRIN_2"/>
    <property type="match status" value="1"/>
</dbReference>
<dbReference type="EMBL" id="WNYA01000004">
    <property type="protein sequence ID" value="KAG8574459.1"/>
    <property type="molecule type" value="Genomic_DNA"/>
</dbReference>
<comment type="caution">
    <text evidence="11">Lacks conserved residue(s) required for the propagation of feature annotation.</text>
</comment>
<dbReference type="GO" id="GO:0005886">
    <property type="term" value="C:plasma membrane"/>
    <property type="evidence" value="ECO:0007669"/>
    <property type="project" value="TreeGrafter"/>
</dbReference>
<gene>
    <name evidence="18" type="ORF">GDO81_009191</name>
</gene>
<feature type="domain" description="Peptidase M12B" evidence="17">
    <location>
        <begin position="53"/>
        <end position="248"/>
    </location>
</feature>
<comment type="subcellular location">
    <subcellularLocation>
        <location evidence="2">Membrane</location>
        <topology evidence="2">Single-pass membrane protein</topology>
    </subcellularLocation>
</comment>
<feature type="disulfide bond" evidence="12">
    <location>
        <begin position="203"/>
        <end position="227"/>
    </location>
</feature>
<dbReference type="PROSITE" id="PS50215">
    <property type="entry name" value="ADAM_MEPRO"/>
    <property type="match status" value="1"/>
</dbReference>
<name>A0AAV7BP99_ENGPU</name>
<dbReference type="Gene3D" id="4.10.70.10">
    <property type="entry name" value="Disintegrin domain"/>
    <property type="match status" value="1"/>
</dbReference>